<comment type="caution">
    <text evidence="2">The sequence shown here is derived from an EMBL/GenBank/DDBJ whole genome shotgun (WGS) entry which is preliminary data.</text>
</comment>
<organism evidence="2 3">
    <name type="scientific">Wickerhamomyces ciferrii (strain ATCC 14091 / BCRC 22168 / CBS 111 / JCM 3599 / NBRC 0793 / NRRL Y-1031 F-60-10)</name>
    <name type="common">Yeast</name>
    <name type="synonym">Pichia ciferrii</name>
    <dbReference type="NCBI Taxonomy" id="1206466"/>
    <lineage>
        <taxon>Eukaryota</taxon>
        <taxon>Fungi</taxon>
        <taxon>Dikarya</taxon>
        <taxon>Ascomycota</taxon>
        <taxon>Saccharomycotina</taxon>
        <taxon>Saccharomycetes</taxon>
        <taxon>Phaffomycetales</taxon>
        <taxon>Wickerhamomycetaceae</taxon>
        <taxon>Wickerhamomyces</taxon>
    </lineage>
</organism>
<feature type="compositionally biased region" description="Polar residues" evidence="1">
    <location>
        <begin position="195"/>
        <end position="207"/>
    </location>
</feature>
<dbReference type="InParanoid" id="K0KPR1"/>
<dbReference type="EMBL" id="CAIF01000178">
    <property type="protein sequence ID" value="CCH44996.1"/>
    <property type="molecule type" value="Genomic_DNA"/>
</dbReference>
<sequence>MVAFKKQKGSLGTAVKWDGIYRSTDEEDGEETRSRAFRSSRTKRYEFKTQDKKDFQDDEDLVEELAHMKLVSNYRDLTGGLDIQLKGFEDIPEAPIPGNTGTTVDKKSKRKKVKLAYDYEDEDEQDTPEFDIKLKSVDSKMKFQKNIPKMMNKQTTASKQITDPIYKSFIKKLHPEVPKTEYKLPEDYQPKISRNKTTTATKNCTQD</sequence>
<gene>
    <name evidence="2" type="ORF">BN7_4575</name>
</gene>
<protein>
    <submittedName>
        <fullName evidence="2">Uncharacterized protein</fullName>
    </submittedName>
</protein>
<name>K0KPR1_WICCF</name>
<evidence type="ECO:0000256" key="1">
    <source>
        <dbReference type="SAM" id="MobiDB-lite"/>
    </source>
</evidence>
<evidence type="ECO:0000313" key="3">
    <source>
        <dbReference type="Proteomes" id="UP000009328"/>
    </source>
</evidence>
<feature type="region of interest" description="Disordered" evidence="1">
    <location>
        <begin position="181"/>
        <end position="207"/>
    </location>
</feature>
<evidence type="ECO:0000313" key="2">
    <source>
        <dbReference type="EMBL" id="CCH44996.1"/>
    </source>
</evidence>
<accession>K0KPR1</accession>
<keyword evidence="3" id="KW-1185">Reference proteome</keyword>
<dbReference type="Proteomes" id="UP000009328">
    <property type="component" value="Unassembled WGS sequence"/>
</dbReference>
<feature type="region of interest" description="Disordered" evidence="1">
    <location>
        <begin position="22"/>
        <end position="41"/>
    </location>
</feature>
<proteinExistence type="predicted"/>
<reference evidence="2 3" key="1">
    <citation type="journal article" date="2012" name="Eukaryot. Cell">
        <title>Draft genome sequence of Wickerhamomyces ciferrii NRRL Y-1031 F-60-10.</title>
        <authorList>
            <person name="Schneider J."/>
            <person name="Andrea H."/>
            <person name="Blom J."/>
            <person name="Jaenicke S."/>
            <person name="Ruckert C."/>
            <person name="Schorsch C."/>
            <person name="Szczepanowski R."/>
            <person name="Farwick M."/>
            <person name="Goesmann A."/>
            <person name="Puhler A."/>
            <person name="Schaffer S."/>
            <person name="Tauch A."/>
            <person name="Kohler T."/>
            <person name="Brinkrolf K."/>
        </authorList>
    </citation>
    <scope>NUCLEOTIDE SEQUENCE [LARGE SCALE GENOMIC DNA]</scope>
    <source>
        <strain evidence="3">ATCC 14091 / BCRC 22168 / CBS 111 / JCM 3599 / NBRC 0793 / NRRL Y-1031 F-60-10</strain>
    </source>
</reference>
<dbReference type="HOGENOM" id="CLU_1327309_0_0_1"/>
<dbReference type="AlphaFoldDB" id="K0KPR1"/>